<comment type="similarity">
    <text evidence="1 6 7">Belongs to the triosephosphate isomerase family.</text>
</comment>
<dbReference type="UniPathway" id="UPA00109">
    <property type="reaction ID" value="UER00189"/>
</dbReference>
<dbReference type="NCBIfam" id="NF000722">
    <property type="entry name" value="PRK00042.2-1"/>
    <property type="match status" value="1"/>
</dbReference>
<comment type="subcellular location">
    <subcellularLocation>
        <location evidence="6 7">Cytoplasm</location>
    </subcellularLocation>
</comment>
<comment type="pathway">
    <text evidence="6 7">Carbohydrate degradation; glycolysis; D-glyceraldehyde 3-phosphate from glycerone phosphate: step 1/1.</text>
</comment>
<evidence type="ECO:0000256" key="1">
    <source>
        <dbReference type="ARBA" id="ARBA00007422"/>
    </source>
</evidence>
<dbReference type="EC" id="5.3.1.1" evidence="6 7"/>
<sequence>MNKVIIGTNWKMHKSIAEAKTYTAELNEFFEGFSDDIELFIIPPFTALAPVKEILDTSSILVGAQNMHWEDEGAYTGEISPVHLEELGIDLIELGHSERRQYYNENDGDLNKKVKAALNHNLRPLICIGELMEHKRNGITEEILSIQLKTILKQIEFESAKDIIIAYEPRWAIGVSGVSPEPFYVQRIHQFIREQLIQLYPSIGYEIPILYGGSVNTENAIPLLNLDHVNGLFIGRAAWNIDSFKEILFDVRELIREWKCEDER</sequence>
<evidence type="ECO:0000256" key="2">
    <source>
        <dbReference type="ARBA" id="ARBA00022432"/>
    </source>
</evidence>
<gene>
    <name evidence="6" type="primary">tpiA</name>
    <name evidence="8" type="ORF">EBB45_04370</name>
</gene>
<evidence type="ECO:0000256" key="6">
    <source>
        <dbReference type="HAMAP-Rule" id="MF_00147"/>
    </source>
</evidence>
<comment type="function">
    <text evidence="6">Involved in the gluconeogenesis. Catalyzes stereospecifically the conversion of dihydroxyacetone phosphate (DHAP) to D-glyceraldehyde-3-phosphate (G3P).</text>
</comment>
<evidence type="ECO:0000256" key="4">
    <source>
        <dbReference type="ARBA" id="ARBA00023152"/>
    </source>
</evidence>
<dbReference type="OrthoDB" id="9809429at2"/>
<dbReference type="GO" id="GO:0006096">
    <property type="term" value="P:glycolytic process"/>
    <property type="evidence" value="ECO:0007669"/>
    <property type="project" value="UniProtKB-UniRule"/>
</dbReference>
<dbReference type="PANTHER" id="PTHR21139">
    <property type="entry name" value="TRIOSEPHOSPHATE ISOMERASE"/>
    <property type="match status" value="1"/>
</dbReference>
<dbReference type="Gene3D" id="3.20.20.70">
    <property type="entry name" value="Aldolase class I"/>
    <property type="match status" value="1"/>
</dbReference>
<feature type="active site" description="Electrophile" evidence="6">
    <location>
        <position position="96"/>
    </location>
</feature>
<dbReference type="PROSITE" id="PS51440">
    <property type="entry name" value="TIM_2"/>
    <property type="match status" value="1"/>
</dbReference>
<dbReference type="PANTHER" id="PTHR21139:SF42">
    <property type="entry name" value="TRIOSEPHOSPHATE ISOMERASE"/>
    <property type="match status" value="1"/>
</dbReference>
<comment type="subunit">
    <text evidence="6 7">Homodimer.</text>
</comment>
<dbReference type="GO" id="GO:0004807">
    <property type="term" value="F:triose-phosphate isomerase activity"/>
    <property type="evidence" value="ECO:0007669"/>
    <property type="project" value="UniProtKB-UniRule"/>
</dbReference>
<dbReference type="GO" id="GO:0019563">
    <property type="term" value="P:glycerol catabolic process"/>
    <property type="evidence" value="ECO:0007669"/>
    <property type="project" value="TreeGrafter"/>
</dbReference>
<dbReference type="InterPro" id="IPR013785">
    <property type="entry name" value="Aldolase_TIM"/>
</dbReference>
<dbReference type="Pfam" id="PF00121">
    <property type="entry name" value="TIM"/>
    <property type="match status" value="1"/>
</dbReference>
<accession>A0A3N9UVD2</accession>
<comment type="caution">
    <text evidence="8">The sequence shown here is derived from an EMBL/GenBank/DDBJ whole genome shotgun (WGS) entry which is preliminary data.</text>
</comment>
<dbReference type="NCBIfam" id="TIGR00419">
    <property type="entry name" value="tim"/>
    <property type="match status" value="1"/>
</dbReference>
<dbReference type="GO" id="GO:0006094">
    <property type="term" value="P:gluconeogenesis"/>
    <property type="evidence" value="ECO:0007669"/>
    <property type="project" value="UniProtKB-UniRule"/>
</dbReference>
<evidence type="ECO:0000256" key="7">
    <source>
        <dbReference type="RuleBase" id="RU363013"/>
    </source>
</evidence>
<evidence type="ECO:0000256" key="3">
    <source>
        <dbReference type="ARBA" id="ARBA00022490"/>
    </source>
</evidence>
<feature type="binding site" evidence="6">
    <location>
        <position position="174"/>
    </location>
    <ligand>
        <name>substrate</name>
    </ligand>
</feature>
<feature type="modified residue" description="Phosphoserine" evidence="6">
    <location>
        <position position="214"/>
    </location>
</feature>
<dbReference type="InterPro" id="IPR035990">
    <property type="entry name" value="TIM_sf"/>
</dbReference>
<dbReference type="HAMAP" id="MF_00147_B">
    <property type="entry name" value="TIM_B"/>
    <property type="match status" value="1"/>
</dbReference>
<evidence type="ECO:0000256" key="5">
    <source>
        <dbReference type="ARBA" id="ARBA00023235"/>
    </source>
</evidence>
<evidence type="ECO:0000313" key="9">
    <source>
        <dbReference type="Proteomes" id="UP000274033"/>
    </source>
</evidence>
<dbReference type="UniPathway" id="UPA00138"/>
<comment type="caution">
    <text evidence="6">Lacks conserved residue(s) required for the propagation of feature annotation.</text>
</comment>
<dbReference type="Proteomes" id="UP000274033">
    <property type="component" value="Unassembled WGS sequence"/>
</dbReference>
<dbReference type="GO" id="GO:0005829">
    <property type="term" value="C:cytosol"/>
    <property type="evidence" value="ECO:0007669"/>
    <property type="project" value="TreeGrafter"/>
</dbReference>
<keyword evidence="6" id="KW-0597">Phosphoprotein</keyword>
<feature type="active site" description="Proton acceptor" evidence="6">
    <location>
        <position position="168"/>
    </location>
</feature>
<dbReference type="EMBL" id="RRCT01000002">
    <property type="protein sequence ID" value="RQW75856.1"/>
    <property type="molecule type" value="Genomic_DNA"/>
</dbReference>
<proteinExistence type="inferred from homology"/>
<name>A0A3N9UVD2_9BACI</name>
<dbReference type="AlphaFoldDB" id="A0A3N9UVD2"/>
<keyword evidence="9" id="KW-1185">Reference proteome</keyword>
<dbReference type="InterPro" id="IPR022896">
    <property type="entry name" value="TrioseP_Isoase_bac/euk"/>
</dbReference>
<evidence type="ECO:0000313" key="8">
    <source>
        <dbReference type="EMBL" id="RQW75856.1"/>
    </source>
</evidence>
<keyword evidence="4 6" id="KW-0324">Glycolysis</keyword>
<dbReference type="SUPFAM" id="SSF51351">
    <property type="entry name" value="Triosephosphate isomerase (TIM)"/>
    <property type="match status" value="1"/>
</dbReference>
<keyword evidence="3 6" id="KW-0963">Cytoplasm</keyword>
<organism evidence="8 9">
    <name type="scientific">Lysinibacillus composti</name>
    <dbReference type="NCBI Taxonomy" id="720633"/>
    <lineage>
        <taxon>Bacteria</taxon>
        <taxon>Bacillati</taxon>
        <taxon>Bacillota</taxon>
        <taxon>Bacilli</taxon>
        <taxon>Bacillales</taxon>
        <taxon>Bacillaceae</taxon>
        <taxon>Lysinibacillus</taxon>
    </lineage>
</organism>
<reference evidence="8 9" key="1">
    <citation type="journal article" date="2013" name="J. Microbiol.">
        <title>Lysinibacillus chungkukjangi sp. nov., isolated from Chungkukjang, Korean fermented soybean food.</title>
        <authorList>
            <person name="Kim S.J."/>
            <person name="Jang Y.H."/>
            <person name="Hamada M."/>
            <person name="Ahn J.H."/>
            <person name="Weon H.Y."/>
            <person name="Suzuki K."/>
            <person name="Whang K.S."/>
            <person name="Kwon S.W."/>
        </authorList>
    </citation>
    <scope>NUCLEOTIDE SEQUENCE [LARGE SCALE GENOMIC DNA]</scope>
    <source>
        <strain evidence="8 9">MCCC 1A12701</strain>
    </source>
</reference>
<dbReference type="GO" id="GO:0046166">
    <property type="term" value="P:glyceraldehyde-3-phosphate biosynthetic process"/>
    <property type="evidence" value="ECO:0007669"/>
    <property type="project" value="TreeGrafter"/>
</dbReference>
<dbReference type="RefSeq" id="WP_124763016.1">
    <property type="nucleotide sequence ID" value="NZ_JAFBDY010000002.1"/>
</dbReference>
<feature type="binding site" evidence="6">
    <location>
        <begin position="9"/>
        <end position="11"/>
    </location>
    <ligand>
        <name>substrate</name>
    </ligand>
</feature>
<feature type="binding site" evidence="6">
    <location>
        <position position="214"/>
    </location>
    <ligand>
        <name>substrate</name>
    </ligand>
</feature>
<comment type="pathway">
    <text evidence="6 7">Carbohydrate biosynthesis; gluconeogenesis.</text>
</comment>
<keyword evidence="5 6" id="KW-0413">Isomerase</keyword>
<comment type="catalytic activity">
    <reaction evidence="6 7">
        <text>D-glyceraldehyde 3-phosphate = dihydroxyacetone phosphate</text>
        <dbReference type="Rhea" id="RHEA:18585"/>
        <dbReference type="ChEBI" id="CHEBI:57642"/>
        <dbReference type="ChEBI" id="CHEBI:59776"/>
        <dbReference type="EC" id="5.3.1.1"/>
    </reaction>
</comment>
<dbReference type="CDD" id="cd00311">
    <property type="entry name" value="TIM"/>
    <property type="match status" value="1"/>
</dbReference>
<keyword evidence="2 6" id="KW-0312">Gluconeogenesis</keyword>
<protein>
    <recommendedName>
        <fullName evidence="6 7">Triosephosphate isomerase</fullName>
        <shortName evidence="6">TIM</shortName>
        <shortName evidence="6">TPI</shortName>
        <ecNumber evidence="6 7">5.3.1.1</ecNumber>
    </recommendedName>
    <alternativeName>
        <fullName evidence="6">Triose-phosphate isomerase</fullName>
    </alternativeName>
</protein>
<dbReference type="InterPro" id="IPR000652">
    <property type="entry name" value="Triosephosphate_isomerase"/>
</dbReference>